<dbReference type="AlphaFoldDB" id="A0A840PTT3"/>
<evidence type="ECO:0000313" key="1">
    <source>
        <dbReference type="EMBL" id="MBB5139325.1"/>
    </source>
</evidence>
<dbReference type="RefSeq" id="WP_185056163.1">
    <property type="nucleotide sequence ID" value="NZ_BAABIX010000029.1"/>
</dbReference>
<accession>A0A840PTT3</accession>
<protein>
    <submittedName>
        <fullName evidence="1">Uncharacterized protein</fullName>
    </submittedName>
</protein>
<keyword evidence="2" id="KW-1185">Reference proteome</keyword>
<gene>
    <name evidence="1" type="ORF">HNP84_009088</name>
</gene>
<reference evidence="1 2" key="1">
    <citation type="submission" date="2020-08" db="EMBL/GenBank/DDBJ databases">
        <title>Genomic Encyclopedia of Type Strains, Phase IV (KMG-IV): sequencing the most valuable type-strain genomes for metagenomic binning, comparative biology and taxonomic classification.</title>
        <authorList>
            <person name="Goeker M."/>
        </authorList>
    </citation>
    <scope>NUCLEOTIDE SEQUENCE [LARGE SCALE GENOMIC DNA]</scope>
    <source>
        <strain evidence="1 2">DSM 45615</strain>
    </source>
</reference>
<organism evidence="1 2">
    <name type="scientific">Thermocatellispora tengchongensis</name>
    <dbReference type="NCBI Taxonomy" id="1073253"/>
    <lineage>
        <taxon>Bacteria</taxon>
        <taxon>Bacillati</taxon>
        <taxon>Actinomycetota</taxon>
        <taxon>Actinomycetes</taxon>
        <taxon>Streptosporangiales</taxon>
        <taxon>Streptosporangiaceae</taxon>
        <taxon>Thermocatellispora</taxon>
    </lineage>
</organism>
<evidence type="ECO:0000313" key="2">
    <source>
        <dbReference type="Proteomes" id="UP000578449"/>
    </source>
</evidence>
<proteinExistence type="predicted"/>
<dbReference type="Proteomes" id="UP000578449">
    <property type="component" value="Unassembled WGS sequence"/>
</dbReference>
<sequence>MVTIHPHPYSWVVLRSMRGERIEARRVPGPMVEIRVCQGDQIADPAYLRLHRALVG</sequence>
<comment type="caution">
    <text evidence="1">The sequence shown here is derived from an EMBL/GenBank/DDBJ whole genome shotgun (WGS) entry which is preliminary data.</text>
</comment>
<dbReference type="EMBL" id="JACHGN010000029">
    <property type="protein sequence ID" value="MBB5139325.1"/>
    <property type="molecule type" value="Genomic_DNA"/>
</dbReference>
<name>A0A840PTT3_9ACTN</name>